<dbReference type="Proteomes" id="UP000095282">
    <property type="component" value="Unplaced"/>
</dbReference>
<name>A0A1I7TSN0_9PELO</name>
<proteinExistence type="predicted"/>
<dbReference type="STRING" id="1561998.A0A1I7TSN0"/>
<organism evidence="2 3">
    <name type="scientific">Caenorhabditis tropicalis</name>
    <dbReference type="NCBI Taxonomy" id="1561998"/>
    <lineage>
        <taxon>Eukaryota</taxon>
        <taxon>Metazoa</taxon>
        <taxon>Ecdysozoa</taxon>
        <taxon>Nematoda</taxon>
        <taxon>Chromadorea</taxon>
        <taxon>Rhabditida</taxon>
        <taxon>Rhabditina</taxon>
        <taxon>Rhabditomorpha</taxon>
        <taxon>Rhabditoidea</taxon>
        <taxon>Rhabditidae</taxon>
        <taxon>Peloderinae</taxon>
        <taxon>Caenorhabditis</taxon>
    </lineage>
</organism>
<accession>A0A1I7TSN0</accession>
<evidence type="ECO:0000313" key="2">
    <source>
        <dbReference type="Proteomes" id="UP000095282"/>
    </source>
</evidence>
<feature type="compositionally biased region" description="Polar residues" evidence="1">
    <location>
        <begin position="55"/>
        <end position="64"/>
    </location>
</feature>
<evidence type="ECO:0000256" key="1">
    <source>
        <dbReference type="SAM" id="MobiDB-lite"/>
    </source>
</evidence>
<dbReference type="WBParaSite" id="Csp11.Scaffold629.g11369.t2">
    <property type="protein sequence ID" value="Csp11.Scaffold629.g11369.t2"/>
    <property type="gene ID" value="Csp11.Scaffold629.g11369"/>
</dbReference>
<reference evidence="3" key="1">
    <citation type="submission" date="2016-11" db="UniProtKB">
        <authorList>
            <consortium name="WormBaseParasite"/>
        </authorList>
    </citation>
    <scope>IDENTIFICATION</scope>
</reference>
<feature type="region of interest" description="Disordered" evidence="1">
    <location>
        <begin position="1"/>
        <end position="82"/>
    </location>
</feature>
<sequence length="306" mass="34850">MGISEGEGPEKKDSDTDLAVPPGPRPKAKCRDKEEKSPPKPSDLSRLEKKDQKNMNKSARNNVKSARMAPKKPSTVNKEERSKMIKDEPELAALQLEGELGQNAKLMEEYKVAMQQIYNIFCTMIRCGNGTTDPENFKSERLHTAAEKLNREVVQTENFWKTDTKLQPAMNESIAKNSVILGAAERNLQENGPKHLKKLKKFLTSYWPRYVELKRELAKVIKQQKPDSQALRDECVKNISTSVNDKYLKLKNDHLGEIQCAFVELGFYHHACATSWCQIAERKVPKAGFQQEAFDFKQFFAPPPKP</sequence>
<protein>
    <submittedName>
        <fullName evidence="3">BAR domain-containing protein</fullName>
    </submittedName>
</protein>
<evidence type="ECO:0000313" key="3">
    <source>
        <dbReference type="WBParaSite" id="Csp11.Scaffold629.g11369.t2"/>
    </source>
</evidence>
<feature type="compositionally biased region" description="Basic and acidic residues" evidence="1">
    <location>
        <begin position="29"/>
        <end position="54"/>
    </location>
</feature>
<keyword evidence="2" id="KW-1185">Reference proteome</keyword>
<dbReference type="eggNOG" id="ENOG502R3ET">
    <property type="taxonomic scope" value="Eukaryota"/>
</dbReference>
<dbReference type="AlphaFoldDB" id="A0A1I7TSN0"/>